<reference evidence="8 9" key="1">
    <citation type="submission" date="2019-08" db="EMBL/GenBank/DDBJ databases">
        <title>In-depth cultivation of the pig gut microbiome towards novel bacterial diversity and tailored functional studies.</title>
        <authorList>
            <person name="Wylensek D."/>
            <person name="Hitch T.C.A."/>
            <person name="Clavel T."/>
        </authorList>
    </citation>
    <scope>NUCLEOTIDE SEQUENCE [LARGE SCALE GENOMIC DNA]</scope>
    <source>
        <strain evidence="8 9">WCA3-601-WT-6J</strain>
    </source>
</reference>
<dbReference type="RefSeq" id="WP_154521180.1">
    <property type="nucleotide sequence ID" value="NZ_VUNJ01000001.1"/>
</dbReference>
<evidence type="ECO:0000256" key="2">
    <source>
        <dbReference type="ARBA" id="ARBA00022475"/>
    </source>
</evidence>
<dbReference type="PANTHER" id="PTHR30294">
    <property type="entry name" value="MEMBRANE COMPONENT OF ABC TRANSPORTER YHHJ-RELATED"/>
    <property type="match status" value="1"/>
</dbReference>
<dbReference type="GO" id="GO:0005886">
    <property type="term" value="C:plasma membrane"/>
    <property type="evidence" value="ECO:0007669"/>
    <property type="project" value="UniProtKB-SubCell"/>
</dbReference>
<dbReference type="EMBL" id="VUNJ01000001">
    <property type="protein sequence ID" value="MST90504.1"/>
    <property type="molecule type" value="Genomic_DNA"/>
</dbReference>
<accession>A0A6I2U2T0</accession>
<dbReference type="GO" id="GO:0140359">
    <property type="term" value="F:ABC-type transporter activity"/>
    <property type="evidence" value="ECO:0007669"/>
    <property type="project" value="InterPro"/>
</dbReference>
<feature type="transmembrane region" description="Helical" evidence="6">
    <location>
        <begin position="90"/>
        <end position="116"/>
    </location>
</feature>
<dbReference type="PANTHER" id="PTHR30294:SF29">
    <property type="entry name" value="MULTIDRUG ABC TRANSPORTER PERMEASE YBHS-RELATED"/>
    <property type="match status" value="1"/>
</dbReference>
<keyword evidence="4 6" id="KW-1133">Transmembrane helix</keyword>
<keyword evidence="3 6" id="KW-0812">Transmembrane</keyword>
<sequence>MKAVYKKDLKSAFTGMIGWVLCAFVVVVVGLYFTAICLQSGYADFSLVLYNTTFIFLVVVPLLTMRSIVEERRQKTDQLLLTSRASIAGIVWGKYLALVTVYAIPLAIVGICPLVMRAYGSVSLARSYAALLAFFLMGAAAIAIGLFMSSLTENQIIAAVCTFGSLLFLYLMPSIAGLISGSAAASLAAFTVLAALLALFLHWMTKSLVLPSAVFCVLEGGLTAVYFLKPAWLEGLFPKLLNSLALFGRFDNFVNGLFDISSLVYFVSVALLFVFFTCQGFEKRRWS</sequence>
<evidence type="ECO:0000313" key="8">
    <source>
        <dbReference type="EMBL" id="MST90504.1"/>
    </source>
</evidence>
<feature type="transmembrane region" description="Helical" evidence="6">
    <location>
        <begin position="155"/>
        <end position="172"/>
    </location>
</feature>
<protein>
    <submittedName>
        <fullName evidence="8">ABC transporter</fullName>
    </submittedName>
</protein>
<comment type="subcellular location">
    <subcellularLocation>
        <location evidence="1">Cell membrane</location>
        <topology evidence="1">Multi-pass membrane protein</topology>
    </subcellularLocation>
</comment>
<dbReference type="Proteomes" id="UP000431913">
    <property type="component" value="Unassembled WGS sequence"/>
</dbReference>
<organism evidence="8 9">
    <name type="scientific">Ruthenibacterium lactatiformans</name>
    <dbReference type="NCBI Taxonomy" id="1550024"/>
    <lineage>
        <taxon>Bacteria</taxon>
        <taxon>Bacillati</taxon>
        <taxon>Bacillota</taxon>
        <taxon>Clostridia</taxon>
        <taxon>Eubacteriales</taxon>
        <taxon>Oscillospiraceae</taxon>
        <taxon>Ruthenibacterium</taxon>
    </lineage>
</organism>
<dbReference type="InterPro" id="IPR013525">
    <property type="entry name" value="ABC2_TM"/>
</dbReference>
<evidence type="ECO:0000256" key="3">
    <source>
        <dbReference type="ARBA" id="ARBA00022692"/>
    </source>
</evidence>
<evidence type="ECO:0000256" key="5">
    <source>
        <dbReference type="ARBA" id="ARBA00023136"/>
    </source>
</evidence>
<dbReference type="InterPro" id="IPR051449">
    <property type="entry name" value="ABC-2_transporter_component"/>
</dbReference>
<evidence type="ECO:0000256" key="1">
    <source>
        <dbReference type="ARBA" id="ARBA00004651"/>
    </source>
</evidence>
<dbReference type="Pfam" id="PF12698">
    <property type="entry name" value="ABC2_membrane_3"/>
    <property type="match status" value="1"/>
</dbReference>
<feature type="transmembrane region" description="Helical" evidence="6">
    <location>
        <begin position="208"/>
        <end position="228"/>
    </location>
</feature>
<name>A0A6I2U2T0_9FIRM</name>
<keyword evidence="2" id="KW-1003">Cell membrane</keyword>
<keyword evidence="5 6" id="KW-0472">Membrane</keyword>
<evidence type="ECO:0000313" key="9">
    <source>
        <dbReference type="Proteomes" id="UP000431913"/>
    </source>
</evidence>
<feature type="transmembrane region" description="Helical" evidence="6">
    <location>
        <begin position="47"/>
        <end position="69"/>
    </location>
</feature>
<evidence type="ECO:0000259" key="7">
    <source>
        <dbReference type="Pfam" id="PF12698"/>
    </source>
</evidence>
<dbReference type="AlphaFoldDB" id="A0A6I2U2T0"/>
<feature type="transmembrane region" description="Helical" evidence="6">
    <location>
        <begin position="12"/>
        <end position="35"/>
    </location>
</feature>
<feature type="domain" description="ABC-2 type transporter transmembrane" evidence="7">
    <location>
        <begin position="40"/>
        <end position="184"/>
    </location>
</feature>
<feature type="transmembrane region" description="Helical" evidence="6">
    <location>
        <begin position="128"/>
        <end position="148"/>
    </location>
</feature>
<gene>
    <name evidence="8" type="ORF">FYJ76_00905</name>
</gene>
<feature type="transmembrane region" description="Helical" evidence="6">
    <location>
        <begin position="178"/>
        <end position="201"/>
    </location>
</feature>
<comment type="caution">
    <text evidence="8">The sequence shown here is derived from an EMBL/GenBank/DDBJ whole genome shotgun (WGS) entry which is preliminary data.</text>
</comment>
<feature type="transmembrane region" description="Helical" evidence="6">
    <location>
        <begin position="263"/>
        <end position="281"/>
    </location>
</feature>
<evidence type="ECO:0000256" key="4">
    <source>
        <dbReference type="ARBA" id="ARBA00022989"/>
    </source>
</evidence>
<proteinExistence type="predicted"/>
<evidence type="ECO:0000256" key="6">
    <source>
        <dbReference type="SAM" id="Phobius"/>
    </source>
</evidence>